<evidence type="ECO:0000313" key="3">
    <source>
        <dbReference type="Proteomes" id="UP000569951"/>
    </source>
</evidence>
<dbReference type="Pfam" id="PF09704">
    <property type="entry name" value="Cas_Cas5d"/>
    <property type="match status" value="1"/>
</dbReference>
<comment type="caution">
    <text evidence="2">The sequence shown here is derived from an EMBL/GenBank/DDBJ whole genome shotgun (WGS) entry which is preliminary data.</text>
</comment>
<dbReference type="InterPro" id="IPR010147">
    <property type="entry name" value="CRISPR-assoc_prot_CasD"/>
</dbReference>
<dbReference type="EMBL" id="JACHHG010000019">
    <property type="protein sequence ID" value="MBB6100009.1"/>
    <property type="molecule type" value="Genomic_DNA"/>
</dbReference>
<sequence length="220" mass="24112">MPTLLLRIVAPMQSWGSRSRFDDRDTEREPTKSGVIGLIAAALGRPRDADVSDLAALRFGVRVDRAGSLHTDYHTAREGASTAVTRRHYLADAAFLVGLEGDAALLERIEAALRNPVWPPFLGRKSFVPARPLFLEDGGLREAPLEAALRAQAPVHSRPDNMTRYALELLPGERPAAGHAVSVRNDQPAGTFAQRRYAARQVAVWSEPRPQPPATAQEER</sequence>
<dbReference type="GO" id="GO:0051607">
    <property type="term" value="P:defense response to virus"/>
    <property type="evidence" value="ECO:0007669"/>
    <property type="project" value="UniProtKB-KW"/>
</dbReference>
<dbReference type="GO" id="GO:0003723">
    <property type="term" value="F:RNA binding"/>
    <property type="evidence" value="ECO:0007669"/>
    <property type="project" value="InterPro"/>
</dbReference>
<evidence type="ECO:0000313" key="2">
    <source>
        <dbReference type="EMBL" id="MBB6100009.1"/>
    </source>
</evidence>
<dbReference type="GO" id="GO:0043571">
    <property type="term" value="P:maintenance of CRISPR repeat elements"/>
    <property type="evidence" value="ECO:0007669"/>
    <property type="project" value="InterPro"/>
</dbReference>
<dbReference type="InterPro" id="IPR021124">
    <property type="entry name" value="CRISPR-assoc_prot_Cas5"/>
</dbReference>
<proteinExistence type="predicted"/>
<protein>
    <submittedName>
        <fullName evidence="2">CRISPR system Cascade subunit CasD</fullName>
    </submittedName>
</protein>
<dbReference type="NCBIfam" id="TIGR02593">
    <property type="entry name" value="CRISPR_cas5"/>
    <property type="match status" value="1"/>
</dbReference>
<dbReference type="InterPro" id="IPR013422">
    <property type="entry name" value="CRISPR-assoc_prot_Cas5_N"/>
</dbReference>
<gene>
    <name evidence="2" type="ORF">HNR42_003474</name>
</gene>
<dbReference type="Proteomes" id="UP000569951">
    <property type="component" value="Unassembled WGS sequence"/>
</dbReference>
<accession>A0A841I710</accession>
<evidence type="ECO:0000256" key="1">
    <source>
        <dbReference type="ARBA" id="ARBA00023118"/>
    </source>
</evidence>
<keyword evidence="1" id="KW-0051">Antiviral defense</keyword>
<organism evidence="2 3">
    <name type="scientific">Deinobacterium chartae</name>
    <dbReference type="NCBI Taxonomy" id="521158"/>
    <lineage>
        <taxon>Bacteria</taxon>
        <taxon>Thermotogati</taxon>
        <taxon>Deinococcota</taxon>
        <taxon>Deinococci</taxon>
        <taxon>Deinococcales</taxon>
        <taxon>Deinococcaceae</taxon>
        <taxon>Deinobacterium</taxon>
    </lineage>
</organism>
<name>A0A841I710_9DEIO</name>
<reference evidence="2 3" key="1">
    <citation type="submission" date="2020-08" db="EMBL/GenBank/DDBJ databases">
        <title>Genomic Encyclopedia of Type Strains, Phase IV (KMG-IV): sequencing the most valuable type-strain genomes for metagenomic binning, comparative biology and taxonomic classification.</title>
        <authorList>
            <person name="Goeker M."/>
        </authorList>
    </citation>
    <scope>NUCLEOTIDE SEQUENCE [LARGE SCALE GENOMIC DNA]</scope>
    <source>
        <strain evidence="2 3">DSM 21458</strain>
    </source>
</reference>
<dbReference type="AlphaFoldDB" id="A0A841I710"/>
<dbReference type="CDD" id="cd09756">
    <property type="entry name" value="Cas5_I-E"/>
    <property type="match status" value="1"/>
</dbReference>
<keyword evidence="3" id="KW-1185">Reference proteome</keyword>
<dbReference type="NCBIfam" id="TIGR01868">
    <property type="entry name" value="casD_Cas5e"/>
    <property type="match status" value="2"/>
</dbReference>
<dbReference type="Gene3D" id="3.30.70.2660">
    <property type="match status" value="1"/>
</dbReference>
<dbReference type="RefSeq" id="WP_183988746.1">
    <property type="nucleotide sequence ID" value="NZ_JACHHG010000019.1"/>
</dbReference>